<evidence type="ECO:0000313" key="1">
    <source>
        <dbReference type="EMBL" id="GEU89438.1"/>
    </source>
</evidence>
<proteinExistence type="predicted"/>
<name>A0A6L2NSZ4_TANCI</name>
<organism evidence="1">
    <name type="scientific">Tanacetum cinerariifolium</name>
    <name type="common">Dalmatian daisy</name>
    <name type="synonym">Chrysanthemum cinerariifolium</name>
    <dbReference type="NCBI Taxonomy" id="118510"/>
    <lineage>
        <taxon>Eukaryota</taxon>
        <taxon>Viridiplantae</taxon>
        <taxon>Streptophyta</taxon>
        <taxon>Embryophyta</taxon>
        <taxon>Tracheophyta</taxon>
        <taxon>Spermatophyta</taxon>
        <taxon>Magnoliopsida</taxon>
        <taxon>eudicotyledons</taxon>
        <taxon>Gunneridae</taxon>
        <taxon>Pentapetalae</taxon>
        <taxon>asterids</taxon>
        <taxon>campanulids</taxon>
        <taxon>Asterales</taxon>
        <taxon>Asteraceae</taxon>
        <taxon>Asteroideae</taxon>
        <taxon>Anthemideae</taxon>
        <taxon>Anthemidinae</taxon>
        <taxon>Tanacetum</taxon>
    </lineage>
</organism>
<comment type="caution">
    <text evidence="1">The sequence shown here is derived from an EMBL/GenBank/DDBJ whole genome shotgun (WGS) entry which is preliminary data.</text>
</comment>
<protein>
    <submittedName>
        <fullName evidence="1">Uncharacterized protein</fullName>
    </submittedName>
</protein>
<reference evidence="1" key="1">
    <citation type="journal article" date="2019" name="Sci. Rep.">
        <title>Draft genome of Tanacetum cinerariifolium, the natural source of mosquito coil.</title>
        <authorList>
            <person name="Yamashiro T."/>
            <person name="Shiraishi A."/>
            <person name="Satake H."/>
            <person name="Nakayama K."/>
        </authorList>
    </citation>
    <scope>NUCLEOTIDE SEQUENCE</scope>
</reference>
<sequence length="113" mass="13108">MWKALPKVQTVMEDHAPSILVLWNTIQLLESRDNSVTRRRRRRDVAPVPEQAEDVSLAMRLQREEFMGAFRGSEQPQQIQRGRSSVTTAMVNIRAMASRLVKWLIFVTIMETN</sequence>
<dbReference type="EMBL" id="BKCJ010009964">
    <property type="protein sequence ID" value="GEU89438.1"/>
    <property type="molecule type" value="Genomic_DNA"/>
</dbReference>
<accession>A0A6L2NSZ4</accession>
<gene>
    <name evidence="1" type="ORF">Tci_061416</name>
</gene>
<dbReference type="AlphaFoldDB" id="A0A6L2NSZ4"/>